<proteinExistence type="predicted"/>
<accession>A0A6C0AZF6</accession>
<organism evidence="1">
    <name type="scientific">viral metagenome</name>
    <dbReference type="NCBI Taxonomy" id="1070528"/>
    <lineage>
        <taxon>unclassified sequences</taxon>
        <taxon>metagenomes</taxon>
        <taxon>organismal metagenomes</taxon>
    </lineage>
</organism>
<evidence type="ECO:0000313" key="1">
    <source>
        <dbReference type="EMBL" id="QHS84924.1"/>
    </source>
</evidence>
<reference evidence="1" key="1">
    <citation type="journal article" date="2020" name="Nature">
        <title>Giant virus diversity and host interactions through global metagenomics.</title>
        <authorList>
            <person name="Schulz F."/>
            <person name="Roux S."/>
            <person name="Paez-Espino D."/>
            <person name="Jungbluth S."/>
            <person name="Walsh D.A."/>
            <person name="Denef V.J."/>
            <person name="McMahon K.D."/>
            <person name="Konstantinidis K.T."/>
            <person name="Eloe-Fadrosh E.A."/>
            <person name="Kyrpides N.C."/>
            <person name="Woyke T."/>
        </authorList>
    </citation>
    <scope>NUCLEOTIDE SEQUENCE</scope>
    <source>
        <strain evidence="1">GVMAG-M-3300009182-67</strain>
    </source>
</reference>
<dbReference type="AlphaFoldDB" id="A0A6C0AZF6"/>
<protein>
    <submittedName>
        <fullName evidence="1">Uncharacterized protein</fullName>
    </submittedName>
</protein>
<dbReference type="EMBL" id="MN739039">
    <property type="protein sequence ID" value="QHS84924.1"/>
    <property type="molecule type" value="Genomic_DNA"/>
</dbReference>
<sequence length="163" mass="19193">MTYTKISRPNIVKVIKKRPSTTGERSIWCSPEHRDKMYSSMFNEKQFIYSFLTHEPSIKCMQFLNKYKQVNGHYPDLHGKHIKRKDDSGELYIGYENLKDLKKKCLLNGIGLIGISDFGYVYVDTFLGQKNVFNLNISAVDLLEEEVLDRYEQIENFNYLLDF</sequence>
<name>A0A6C0AZF6_9ZZZZ</name>